<name>A0ABV3U4I9_9GAMM</name>
<organism evidence="2 3">
    <name type="scientific">Zhongshania guokunii</name>
    <dbReference type="NCBI Taxonomy" id="641783"/>
    <lineage>
        <taxon>Bacteria</taxon>
        <taxon>Pseudomonadati</taxon>
        <taxon>Pseudomonadota</taxon>
        <taxon>Gammaproteobacteria</taxon>
        <taxon>Cellvibrionales</taxon>
        <taxon>Spongiibacteraceae</taxon>
        <taxon>Zhongshania</taxon>
    </lineage>
</organism>
<keyword evidence="3" id="KW-1185">Reference proteome</keyword>
<comment type="caution">
    <text evidence="2">The sequence shown here is derived from an EMBL/GenBank/DDBJ whole genome shotgun (WGS) entry which is preliminary data.</text>
</comment>
<evidence type="ECO:0000313" key="3">
    <source>
        <dbReference type="Proteomes" id="UP001557485"/>
    </source>
</evidence>
<gene>
    <name evidence="2" type="ORF">AB4876_03345</name>
</gene>
<dbReference type="RefSeq" id="WP_368380228.1">
    <property type="nucleotide sequence ID" value="NZ_JBFRYA010000002.1"/>
</dbReference>
<evidence type="ECO:0000256" key="1">
    <source>
        <dbReference type="SAM" id="MobiDB-lite"/>
    </source>
</evidence>
<evidence type="ECO:0000313" key="2">
    <source>
        <dbReference type="EMBL" id="MEX1667929.1"/>
    </source>
</evidence>
<dbReference type="Proteomes" id="UP001557485">
    <property type="component" value="Unassembled WGS sequence"/>
</dbReference>
<proteinExistence type="predicted"/>
<accession>A0ABV3U4I9</accession>
<feature type="region of interest" description="Disordered" evidence="1">
    <location>
        <begin position="1"/>
        <end position="31"/>
    </location>
</feature>
<dbReference type="EMBL" id="JBFRYA010000002">
    <property type="protein sequence ID" value="MEX1667929.1"/>
    <property type="molecule type" value="Genomic_DNA"/>
</dbReference>
<protein>
    <submittedName>
        <fullName evidence="2">Uncharacterized protein</fullName>
    </submittedName>
</protein>
<sequence length="61" mass="7018">MKEPDDKPPANTPFEQVGEKPTSKRQFGSHRGDWWLDVSYSEDIDMNKAIDTKAAREKLKP</sequence>
<reference evidence="2 3" key="1">
    <citation type="journal article" date="2011" name="Int. J. Syst. Evol. Microbiol.">
        <title>Zhongshania antarctica gen. nov., sp. nov. and Zhongshania guokunii sp. nov., gammaproteobacteria respectively isolated from coastal attached (fast) ice and surface seawater of the Antarctic.</title>
        <authorList>
            <person name="Li H.J."/>
            <person name="Zhang X.Y."/>
            <person name="Chen C.X."/>
            <person name="Zhang Y.J."/>
            <person name="Gao Z.M."/>
            <person name="Yu Y."/>
            <person name="Chen X.L."/>
            <person name="Chen B."/>
            <person name="Zhang Y.Z."/>
        </authorList>
    </citation>
    <scope>NUCLEOTIDE SEQUENCE [LARGE SCALE GENOMIC DNA]</scope>
    <source>
        <strain evidence="2 3">ZS6-22T</strain>
    </source>
</reference>